<dbReference type="EMBL" id="AAXW01000002">
    <property type="protein sequence ID" value="EAZ93723.1"/>
    <property type="molecule type" value="Genomic_DNA"/>
</dbReference>
<accession>A3IIU1</accession>
<comment type="caution">
    <text evidence="1">The sequence shown here is derived from an EMBL/GenBank/DDBJ whole genome shotgun (WGS) entry which is preliminary data.</text>
</comment>
<protein>
    <submittedName>
        <fullName evidence="1">Uncharacterized protein</fullName>
    </submittedName>
</protein>
<organism evidence="1 2">
    <name type="scientific">Crocosphaera chwakensis CCY0110</name>
    <dbReference type="NCBI Taxonomy" id="391612"/>
    <lineage>
        <taxon>Bacteria</taxon>
        <taxon>Bacillati</taxon>
        <taxon>Cyanobacteriota</taxon>
        <taxon>Cyanophyceae</taxon>
        <taxon>Oscillatoriophycideae</taxon>
        <taxon>Chroococcales</taxon>
        <taxon>Aphanothecaceae</taxon>
        <taxon>Crocosphaera</taxon>
        <taxon>Crocosphaera chwakensis</taxon>
    </lineage>
</organism>
<keyword evidence="2" id="KW-1185">Reference proteome</keyword>
<dbReference type="Proteomes" id="UP000003781">
    <property type="component" value="Unassembled WGS sequence"/>
</dbReference>
<evidence type="ECO:0000313" key="1">
    <source>
        <dbReference type="EMBL" id="EAZ93723.1"/>
    </source>
</evidence>
<proteinExistence type="predicted"/>
<evidence type="ECO:0000313" key="2">
    <source>
        <dbReference type="Proteomes" id="UP000003781"/>
    </source>
</evidence>
<name>A3IIU1_9CHRO</name>
<reference evidence="1 2" key="1">
    <citation type="submission" date="2007-03" db="EMBL/GenBank/DDBJ databases">
        <authorList>
            <person name="Stal L."/>
            <person name="Ferriera S."/>
            <person name="Johnson J."/>
            <person name="Kravitz S."/>
            <person name="Beeson K."/>
            <person name="Sutton G."/>
            <person name="Rogers Y.-H."/>
            <person name="Friedman R."/>
            <person name="Frazier M."/>
            <person name="Venter J.C."/>
        </authorList>
    </citation>
    <scope>NUCLEOTIDE SEQUENCE [LARGE SCALE GENOMIC DNA]</scope>
    <source>
        <strain evidence="1 2">CCY0110</strain>
    </source>
</reference>
<gene>
    <name evidence="1" type="ORF">CY0110_18047</name>
</gene>
<sequence>MAYGVPSPQLYLMFALWLNNTRSV</sequence>
<dbReference type="AlphaFoldDB" id="A3IIU1"/>